<protein>
    <submittedName>
        <fullName evidence="2">Uncharacterized protein</fullName>
    </submittedName>
</protein>
<evidence type="ECO:0000313" key="2">
    <source>
        <dbReference type="EMBL" id="AIF11010.1"/>
    </source>
</evidence>
<dbReference type="EMBL" id="KF900907">
    <property type="protein sequence ID" value="AIF11010.1"/>
    <property type="molecule type" value="Genomic_DNA"/>
</dbReference>
<proteinExistence type="predicted"/>
<keyword evidence="1" id="KW-0175">Coiled coil</keyword>
<dbReference type="AlphaFoldDB" id="A0A075H7F5"/>
<name>A0A075H7F5_9ARCH</name>
<feature type="coiled-coil region" evidence="1">
    <location>
        <begin position="8"/>
        <end position="42"/>
    </location>
</feature>
<evidence type="ECO:0000256" key="1">
    <source>
        <dbReference type="SAM" id="Coils"/>
    </source>
</evidence>
<accession>A0A075H7F5</accession>
<reference evidence="2" key="1">
    <citation type="journal article" date="2014" name="Genome Biol. Evol.">
        <title>Pangenome evidence for extensive interdomain horizontal transfer affecting lineage core and shell genes in uncultured planktonic thaumarchaeota and euryarchaeota.</title>
        <authorList>
            <person name="Deschamps P."/>
            <person name="Zivanovic Y."/>
            <person name="Moreira D."/>
            <person name="Rodriguez-Valera F."/>
            <person name="Lopez-Garcia P."/>
        </authorList>
    </citation>
    <scope>NUCLEOTIDE SEQUENCE</scope>
</reference>
<organism evidence="2">
    <name type="scientific">uncultured marine thaumarchaeote KM3_47_G11</name>
    <dbReference type="NCBI Taxonomy" id="1456169"/>
    <lineage>
        <taxon>Archaea</taxon>
        <taxon>Nitrososphaerota</taxon>
        <taxon>environmental samples</taxon>
    </lineage>
</organism>
<sequence length="181" mass="20801">MGFSDEQIRDMLELKEDLTEKIIKYKEQIEKLEKNISVLDTILKQSSFTKASDLTRNAPKTIKQERKIAITKSSDGTTIANAFVTNDEVSIVLEDNVTLDPETPPLKSWFIDHIIGEMKKKDIQQVESGEIKKDDIINCVINDNGSKIREIIVKNYRQKERVDEIINTATWSLTRMLENSE</sequence>